<dbReference type="SMART" id="SM01005">
    <property type="entry name" value="Ala_racemase_C"/>
    <property type="match status" value="1"/>
</dbReference>
<dbReference type="InterPro" id="IPR011079">
    <property type="entry name" value="Ala_racemase_C"/>
</dbReference>
<comment type="catalytic activity">
    <reaction evidence="4">
        <text>L-alanine = D-alanine</text>
        <dbReference type="Rhea" id="RHEA:20249"/>
        <dbReference type="ChEBI" id="CHEBI:57416"/>
        <dbReference type="ChEBI" id="CHEBI:57972"/>
        <dbReference type="EC" id="5.1.1.1"/>
    </reaction>
</comment>
<keyword evidence="2 4" id="KW-0663">Pyridoxal phosphate</keyword>
<evidence type="ECO:0000313" key="6">
    <source>
        <dbReference type="EMBL" id="MBD8489637.1"/>
    </source>
</evidence>
<dbReference type="EMBL" id="JACYTQ010000004">
    <property type="protein sequence ID" value="MBD8489637.1"/>
    <property type="molecule type" value="Genomic_DNA"/>
</dbReference>
<feature type="active site" description="Proton acceptor; specific for D-alanine" evidence="4">
    <location>
        <position position="36"/>
    </location>
</feature>
<dbReference type="NCBIfam" id="TIGR00492">
    <property type="entry name" value="alr"/>
    <property type="match status" value="1"/>
</dbReference>
<dbReference type="GO" id="GO:0008784">
    <property type="term" value="F:alanine racemase activity"/>
    <property type="evidence" value="ECO:0007669"/>
    <property type="project" value="UniProtKB-EC"/>
</dbReference>
<comment type="function">
    <text evidence="4">Catalyzes the interconversion of L-alanine and D-alanine. May also act on other amino acids.</text>
</comment>
<dbReference type="InterPro" id="IPR001608">
    <property type="entry name" value="Ala_racemase_N"/>
</dbReference>
<reference evidence="6 7" key="1">
    <citation type="submission" date="2020-09" db="EMBL/GenBank/DDBJ databases">
        <title>Echinicola sp. CAU 1574 isolated from sand of Sido Beach.</title>
        <authorList>
            <person name="Kim W."/>
        </authorList>
    </citation>
    <scope>NUCLEOTIDE SEQUENCE [LARGE SCALE GENOMIC DNA]</scope>
    <source>
        <strain evidence="6 7">CAU 1574</strain>
    </source>
</reference>
<dbReference type="EC" id="5.1.1.1" evidence="4"/>
<dbReference type="Gene3D" id="2.40.37.10">
    <property type="entry name" value="Lyase, Ornithine Decarboxylase, Chain A, domain 1"/>
    <property type="match status" value="1"/>
</dbReference>
<dbReference type="RefSeq" id="WP_192010529.1">
    <property type="nucleotide sequence ID" value="NZ_JACYTQ010000004.1"/>
</dbReference>
<evidence type="ECO:0000256" key="1">
    <source>
        <dbReference type="ARBA" id="ARBA00001933"/>
    </source>
</evidence>
<dbReference type="PROSITE" id="PS00395">
    <property type="entry name" value="ALANINE_RACEMASE"/>
    <property type="match status" value="1"/>
</dbReference>
<feature type="active site" description="Proton acceptor; specific for L-alanine" evidence="4">
    <location>
        <position position="276"/>
    </location>
</feature>
<feature type="domain" description="Alanine racemase C-terminal" evidence="5">
    <location>
        <begin position="255"/>
        <end position="383"/>
    </location>
</feature>
<dbReference type="InterPro" id="IPR029066">
    <property type="entry name" value="PLP-binding_barrel"/>
</dbReference>
<dbReference type="Pfam" id="PF01168">
    <property type="entry name" value="Ala_racemase_N"/>
    <property type="match status" value="1"/>
</dbReference>
<proteinExistence type="inferred from homology"/>
<dbReference type="InterPro" id="IPR009006">
    <property type="entry name" value="Ala_racemase/Decarboxylase_C"/>
</dbReference>
<feature type="binding site" evidence="4">
    <location>
        <position position="135"/>
    </location>
    <ligand>
        <name>substrate</name>
    </ligand>
</feature>
<comment type="caution">
    <text evidence="6">The sequence shown here is derived from an EMBL/GenBank/DDBJ whole genome shotgun (WGS) entry which is preliminary data.</text>
</comment>
<feature type="modified residue" description="N6-(pyridoxal phosphate)lysine" evidence="4">
    <location>
        <position position="36"/>
    </location>
</feature>
<dbReference type="InterPro" id="IPR000821">
    <property type="entry name" value="Ala_racemase"/>
</dbReference>
<dbReference type="HAMAP" id="MF_01201">
    <property type="entry name" value="Ala_racemase"/>
    <property type="match status" value="1"/>
</dbReference>
<feature type="binding site" evidence="4">
    <location>
        <position position="324"/>
    </location>
    <ligand>
        <name>substrate</name>
    </ligand>
</feature>
<dbReference type="Pfam" id="PF00842">
    <property type="entry name" value="Ala_racemase_C"/>
    <property type="match status" value="1"/>
</dbReference>
<keyword evidence="7" id="KW-1185">Reference proteome</keyword>
<name>A0ABR9ALL2_9BACT</name>
<dbReference type="PANTHER" id="PTHR30511">
    <property type="entry name" value="ALANINE RACEMASE"/>
    <property type="match status" value="1"/>
</dbReference>
<dbReference type="CDD" id="cd00430">
    <property type="entry name" value="PLPDE_III_AR"/>
    <property type="match status" value="1"/>
</dbReference>
<dbReference type="SUPFAM" id="SSF51419">
    <property type="entry name" value="PLP-binding barrel"/>
    <property type="match status" value="1"/>
</dbReference>
<dbReference type="SUPFAM" id="SSF50621">
    <property type="entry name" value="Alanine racemase C-terminal domain-like"/>
    <property type="match status" value="1"/>
</dbReference>
<keyword evidence="3 4" id="KW-0413">Isomerase</keyword>
<comment type="pathway">
    <text evidence="4">Amino-acid biosynthesis; D-alanine biosynthesis; D-alanine from L-alanine: step 1/1.</text>
</comment>
<dbReference type="InterPro" id="IPR020622">
    <property type="entry name" value="Ala_racemase_pyridoxalP-BS"/>
</dbReference>
<gene>
    <name evidence="6" type="primary">alr</name>
    <name evidence="6" type="ORF">IFO69_12850</name>
</gene>
<evidence type="ECO:0000256" key="4">
    <source>
        <dbReference type="HAMAP-Rule" id="MF_01201"/>
    </source>
</evidence>
<evidence type="ECO:0000313" key="7">
    <source>
        <dbReference type="Proteomes" id="UP000647133"/>
    </source>
</evidence>
<comment type="similarity">
    <text evidence="4">Belongs to the alanine racemase family.</text>
</comment>
<dbReference type="PANTHER" id="PTHR30511:SF0">
    <property type="entry name" value="ALANINE RACEMASE, CATABOLIC-RELATED"/>
    <property type="match status" value="1"/>
</dbReference>
<evidence type="ECO:0000259" key="5">
    <source>
        <dbReference type="SMART" id="SM01005"/>
    </source>
</evidence>
<evidence type="ECO:0000256" key="3">
    <source>
        <dbReference type="ARBA" id="ARBA00023235"/>
    </source>
</evidence>
<sequence>MQHTSHLEISKSAYRRNIKFLQKQLGNETVISSVVKGNAYGHGIENIVPIAEATGIRHFSTFSSDEAFKVYNSISKGSQIMIMGMVHNKDLEWIIQRDISFYVFEFDRLMAAIKASKKVGKKAKVHIEVETGFHRTGFEWNEKEFLLDIVEEHAEYLELIGLCTHYAGAESIANYVRVKNQIKRYLEFKDWFNQKGVHFPIYHTACSAASLSYPETIMDMVRIGIAQYGFWPSQETYMSKFKQLAENRKNPLKRLITWKSVIMSIKEVEIGDFIGYGNTYMAPRHMKVAMVPVGYCHGFSRMLSNLGKVLIQGKMISVVGNVTMNSITVDVTDLKEVKKGEEVVIIGKQKSSEITVASFSESTQQVNYELLTRLPQEIPRRIVY</sequence>
<accession>A0ABR9ALL2</accession>
<dbReference type="PRINTS" id="PR00992">
    <property type="entry name" value="ALARACEMASE"/>
</dbReference>
<dbReference type="Gene3D" id="3.20.20.10">
    <property type="entry name" value="Alanine racemase"/>
    <property type="match status" value="1"/>
</dbReference>
<organism evidence="6 7">
    <name type="scientific">Echinicola arenosa</name>
    <dbReference type="NCBI Taxonomy" id="2774144"/>
    <lineage>
        <taxon>Bacteria</taxon>
        <taxon>Pseudomonadati</taxon>
        <taxon>Bacteroidota</taxon>
        <taxon>Cytophagia</taxon>
        <taxon>Cytophagales</taxon>
        <taxon>Cyclobacteriaceae</taxon>
        <taxon>Echinicola</taxon>
    </lineage>
</organism>
<dbReference type="Proteomes" id="UP000647133">
    <property type="component" value="Unassembled WGS sequence"/>
</dbReference>
<protein>
    <recommendedName>
        <fullName evidence="4">Alanine racemase</fullName>
        <ecNumber evidence="4">5.1.1.1</ecNumber>
    </recommendedName>
</protein>
<evidence type="ECO:0000256" key="2">
    <source>
        <dbReference type="ARBA" id="ARBA00022898"/>
    </source>
</evidence>
<comment type="cofactor">
    <cofactor evidence="1 4">
        <name>pyridoxal 5'-phosphate</name>
        <dbReference type="ChEBI" id="CHEBI:597326"/>
    </cofactor>
</comment>